<dbReference type="Proteomes" id="UP000252519">
    <property type="component" value="Unassembled WGS sequence"/>
</dbReference>
<keyword evidence="3" id="KW-1185">Reference proteome</keyword>
<accession>A0A368GGZ7</accession>
<name>A0A368GGZ7_ANCCA</name>
<comment type="caution">
    <text evidence="2">The sequence shown here is derived from an EMBL/GenBank/DDBJ whole genome shotgun (WGS) entry which is preliminary data.</text>
</comment>
<organism evidence="2 3">
    <name type="scientific">Ancylostoma caninum</name>
    <name type="common">Dog hookworm</name>
    <dbReference type="NCBI Taxonomy" id="29170"/>
    <lineage>
        <taxon>Eukaryota</taxon>
        <taxon>Metazoa</taxon>
        <taxon>Ecdysozoa</taxon>
        <taxon>Nematoda</taxon>
        <taxon>Chromadorea</taxon>
        <taxon>Rhabditida</taxon>
        <taxon>Rhabditina</taxon>
        <taxon>Rhabditomorpha</taxon>
        <taxon>Strongyloidea</taxon>
        <taxon>Ancylostomatidae</taxon>
        <taxon>Ancylostomatinae</taxon>
        <taxon>Ancylostoma</taxon>
    </lineage>
</organism>
<dbReference type="EMBL" id="JOJR01000190">
    <property type="protein sequence ID" value="RCN42529.1"/>
    <property type="molecule type" value="Genomic_DNA"/>
</dbReference>
<feature type="compositionally biased region" description="Polar residues" evidence="1">
    <location>
        <begin position="8"/>
        <end position="19"/>
    </location>
</feature>
<evidence type="ECO:0000313" key="3">
    <source>
        <dbReference type="Proteomes" id="UP000252519"/>
    </source>
</evidence>
<evidence type="ECO:0000313" key="2">
    <source>
        <dbReference type="EMBL" id="RCN42529.1"/>
    </source>
</evidence>
<dbReference type="AlphaFoldDB" id="A0A368GGZ7"/>
<gene>
    <name evidence="2" type="ORF">ANCCAN_11501</name>
</gene>
<proteinExistence type="predicted"/>
<reference evidence="2 3" key="1">
    <citation type="submission" date="2014-10" db="EMBL/GenBank/DDBJ databases">
        <title>Draft genome of the hookworm Ancylostoma caninum.</title>
        <authorList>
            <person name="Mitreva M."/>
        </authorList>
    </citation>
    <scope>NUCLEOTIDE SEQUENCE [LARGE SCALE GENOMIC DNA]</scope>
    <source>
        <strain evidence="2 3">Baltimore</strain>
    </source>
</reference>
<protein>
    <submittedName>
        <fullName evidence="2">Uncharacterized protein</fullName>
    </submittedName>
</protein>
<feature type="region of interest" description="Disordered" evidence="1">
    <location>
        <begin position="1"/>
        <end position="35"/>
    </location>
</feature>
<sequence length="88" mass="10006">MPSARRVSPNTIMSSSSGQCAAAKNHLRRNPVRYPEQWRPSRWETTVESQHQANRGISQQRTVVRKLNDVITRANVVSCTLVILFNNC</sequence>
<evidence type="ECO:0000256" key="1">
    <source>
        <dbReference type="SAM" id="MobiDB-lite"/>
    </source>
</evidence>